<keyword evidence="3" id="KW-0645">Protease</keyword>
<keyword evidence="3" id="KW-0482">Metalloprotease</keyword>
<evidence type="ECO:0000313" key="3">
    <source>
        <dbReference type="EMBL" id="MRX22479.1"/>
    </source>
</evidence>
<feature type="transmembrane region" description="Helical" evidence="1">
    <location>
        <begin position="87"/>
        <end position="105"/>
    </location>
</feature>
<dbReference type="GO" id="GO:0004175">
    <property type="term" value="F:endopeptidase activity"/>
    <property type="evidence" value="ECO:0007669"/>
    <property type="project" value="UniProtKB-ARBA"/>
</dbReference>
<feature type="transmembrane region" description="Helical" evidence="1">
    <location>
        <begin position="54"/>
        <end position="75"/>
    </location>
</feature>
<feature type="transmembrane region" description="Helical" evidence="1">
    <location>
        <begin position="231"/>
        <end position="248"/>
    </location>
</feature>
<feature type="transmembrane region" description="Helical" evidence="1">
    <location>
        <begin position="126"/>
        <end position="146"/>
    </location>
</feature>
<dbReference type="Pfam" id="PF02517">
    <property type="entry name" value="Rce1-like"/>
    <property type="match status" value="1"/>
</dbReference>
<feature type="transmembrane region" description="Helical" evidence="1">
    <location>
        <begin position="255"/>
        <end position="274"/>
    </location>
</feature>
<reference evidence="3 4" key="1">
    <citation type="submission" date="2019-11" db="EMBL/GenBank/DDBJ databases">
        <title>Whole genome sequence of Haloferax sp. MBLA0076.</title>
        <authorList>
            <person name="Seo M.-J."/>
            <person name="Cho E.-S."/>
        </authorList>
    </citation>
    <scope>NUCLEOTIDE SEQUENCE [LARGE SCALE GENOMIC DNA]</scope>
    <source>
        <strain evidence="3 4">MBLA0076</strain>
    </source>
</reference>
<name>A0A6A8GI01_9EURY</name>
<dbReference type="InterPro" id="IPR003675">
    <property type="entry name" value="Rce1/LyrA-like_dom"/>
</dbReference>
<keyword evidence="3" id="KW-0378">Hydrolase</keyword>
<feature type="transmembrane region" description="Helical" evidence="1">
    <location>
        <begin position="201"/>
        <end position="219"/>
    </location>
</feature>
<keyword evidence="1" id="KW-0472">Membrane</keyword>
<feature type="transmembrane region" description="Helical" evidence="1">
    <location>
        <begin position="158"/>
        <end position="180"/>
    </location>
</feature>
<dbReference type="AlphaFoldDB" id="A0A6A8GI01"/>
<protein>
    <submittedName>
        <fullName evidence="3">CPBP family intramembrane metalloprotease</fullName>
    </submittedName>
</protein>
<organism evidence="3 4">
    <name type="scientific">Haloferax litoreum</name>
    <dbReference type="NCBI Taxonomy" id="2666140"/>
    <lineage>
        <taxon>Archaea</taxon>
        <taxon>Methanobacteriati</taxon>
        <taxon>Methanobacteriota</taxon>
        <taxon>Stenosarchaea group</taxon>
        <taxon>Halobacteria</taxon>
        <taxon>Halobacteriales</taxon>
        <taxon>Haloferacaceae</taxon>
        <taxon>Haloferax</taxon>
    </lineage>
</organism>
<sequence length="325" mass="34348">MENSVSVPGAVVALTTREWCRVYILAGVLSLGMATSGTSRSAASMRFEGGLKPLGAFLVVTTVLAAVLVVVTNRFFGSGPMSPLETVLYFALGYGLIGFVAWRALRREGLRPSNVGLSLQNVVPGVVLVAAIWAVATLLGALAVGGDVEGGIPAGLTAAKWLSLVVAQLIFVGPIEEFAFRGYFQNKFVALFDGGTDRTRKVVSILVATVIFALWHIPQRLVVQGLSLPDLVPSLAALVAFGLLFGVIYELTRNVVFTGVLHGTFNFQPILVLGDSGEPVTEVMLFVLPLIVVAVWGYRRWATGARQDDFGVQSGPSMVAADGGP</sequence>
<dbReference type="GO" id="GO:0080120">
    <property type="term" value="P:CAAX-box protein maturation"/>
    <property type="evidence" value="ECO:0007669"/>
    <property type="project" value="UniProtKB-ARBA"/>
</dbReference>
<evidence type="ECO:0000256" key="1">
    <source>
        <dbReference type="SAM" id="Phobius"/>
    </source>
</evidence>
<dbReference type="EMBL" id="WKJO01000001">
    <property type="protein sequence ID" value="MRX22479.1"/>
    <property type="molecule type" value="Genomic_DNA"/>
</dbReference>
<keyword evidence="1" id="KW-1133">Transmembrane helix</keyword>
<feature type="transmembrane region" description="Helical" evidence="1">
    <location>
        <begin position="22"/>
        <end position="42"/>
    </location>
</feature>
<proteinExistence type="predicted"/>
<keyword evidence="4" id="KW-1185">Reference proteome</keyword>
<feature type="domain" description="CAAX prenyl protease 2/Lysostaphin resistance protein A-like" evidence="2">
    <location>
        <begin position="161"/>
        <end position="267"/>
    </location>
</feature>
<dbReference type="Proteomes" id="UP000439022">
    <property type="component" value="Unassembled WGS sequence"/>
</dbReference>
<accession>A0A6A8GI01</accession>
<comment type="caution">
    <text evidence="3">The sequence shown here is derived from an EMBL/GenBank/DDBJ whole genome shotgun (WGS) entry which is preliminary data.</text>
</comment>
<dbReference type="GO" id="GO:0006508">
    <property type="term" value="P:proteolysis"/>
    <property type="evidence" value="ECO:0007669"/>
    <property type="project" value="UniProtKB-KW"/>
</dbReference>
<dbReference type="GO" id="GO:0008237">
    <property type="term" value="F:metallopeptidase activity"/>
    <property type="evidence" value="ECO:0007669"/>
    <property type="project" value="UniProtKB-KW"/>
</dbReference>
<feature type="transmembrane region" description="Helical" evidence="1">
    <location>
        <begin position="280"/>
        <end position="298"/>
    </location>
</feature>
<gene>
    <name evidence="3" type="ORF">GJR96_10990</name>
</gene>
<keyword evidence="1" id="KW-0812">Transmembrane</keyword>
<evidence type="ECO:0000259" key="2">
    <source>
        <dbReference type="Pfam" id="PF02517"/>
    </source>
</evidence>
<evidence type="ECO:0000313" key="4">
    <source>
        <dbReference type="Proteomes" id="UP000439022"/>
    </source>
</evidence>